<dbReference type="GO" id="GO:0004305">
    <property type="term" value="F:ethanolamine kinase activity"/>
    <property type="evidence" value="ECO:0007669"/>
    <property type="project" value="UniProtKB-EC"/>
</dbReference>
<dbReference type="Proteomes" id="UP000050792">
    <property type="component" value="Unassembled WGS sequence"/>
</dbReference>
<dbReference type="InterPro" id="IPR011009">
    <property type="entry name" value="Kinase-like_dom_sf"/>
</dbReference>
<evidence type="ECO:0000313" key="7">
    <source>
        <dbReference type="WBParaSite" id="SRDH1_98360.1"/>
    </source>
</evidence>
<evidence type="ECO:0000256" key="3">
    <source>
        <dbReference type="ARBA" id="ARBA00037883"/>
    </source>
</evidence>
<proteinExistence type="inferred from homology"/>
<dbReference type="WBParaSite" id="SRDH1_98360.1">
    <property type="protein sequence ID" value="SRDH1_98360.1"/>
    <property type="gene ID" value="SRDH1_98360"/>
</dbReference>
<dbReference type="SUPFAM" id="SSF56112">
    <property type="entry name" value="Protein kinase-like (PK-like)"/>
    <property type="match status" value="1"/>
</dbReference>
<dbReference type="GO" id="GO:0005737">
    <property type="term" value="C:cytoplasm"/>
    <property type="evidence" value="ECO:0007669"/>
    <property type="project" value="TreeGrafter"/>
</dbReference>
<keyword evidence="1" id="KW-0594">Phospholipid biosynthesis</keyword>
<name>A0AA85GIM3_9TREM</name>
<keyword evidence="1" id="KW-0444">Lipid biosynthesis</keyword>
<evidence type="ECO:0000256" key="4">
    <source>
        <dbReference type="ARBA" id="ARBA00038211"/>
    </source>
</evidence>
<dbReference type="AlphaFoldDB" id="A0AA85GIM3"/>
<reference evidence="6" key="1">
    <citation type="submission" date="2022-06" db="EMBL/GenBank/DDBJ databases">
        <authorList>
            <person name="Berger JAMES D."/>
            <person name="Berger JAMES D."/>
        </authorList>
    </citation>
    <scope>NUCLEOTIDE SEQUENCE [LARGE SCALE GENOMIC DNA]</scope>
</reference>
<dbReference type="PANTHER" id="PTHR22603">
    <property type="entry name" value="CHOLINE/ETHANOALAMINE KINASE"/>
    <property type="match status" value="1"/>
</dbReference>
<protein>
    <recommendedName>
        <fullName evidence="5">ethanolamine kinase</fullName>
        <ecNumber evidence="5">2.7.1.82</ecNumber>
    </recommendedName>
</protein>
<keyword evidence="1" id="KW-0443">Lipid metabolism</keyword>
<reference evidence="7" key="2">
    <citation type="submission" date="2023-11" db="UniProtKB">
        <authorList>
            <consortium name="WormBaseParasite"/>
        </authorList>
    </citation>
    <scope>IDENTIFICATION</scope>
</reference>
<evidence type="ECO:0000256" key="1">
    <source>
        <dbReference type="ARBA" id="ARBA00023209"/>
    </source>
</evidence>
<evidence type="ECO:0000313" key="6">
    <source>
        <dbReference type="Proteomes" id="UP000050792"/>
    </source>
</evidence>
<evidence type="ECO:0000256" key="2">
    <source>
        <dbReference type="ARBA" id="ARBA00023264"/>
    </source>
</evidence>
<keyword evidence="6" id="KW-1185">Reference proteome</keyword>
<comment type="pathway">
    <text evidence="3">Phospholipid metabolism; phosphatidylethanolamine biosynthesis; phosphatidylethanolamine from ethanolamine: step 1/3.</text>
</comment>
<dbReference type="Gene3D" id="3.30.200.20">
    <property type="entry name" value="Phosphorylase Kinase, domain 1"/>
    <property type="match status" value="1"/>
</dbReference>
<dbReference type="CDD" id="cd05157">
    <property type="entry name" value="ETNK_euk"/>
    <property type="match status" value="1"/>
</dbReference>
<organism evidence="6 7">
    <name type="scientific">Schistosoma rodhaini</name>
    <dbReference type="NCBI Taxonomy" id="6188"/>
    <lineage>
        <taxon>Eukaryota</taxon>
        <taxon>Metazoa</taxon>
        <taxon>Spiralia</taxon>
        <taxon>Lophotrochozoa</taxon>
        <taxon>Platyhelminthes</taxon>
        <taxon>Trematoda</taxon>
        <taxon>Digenea</taxon>
        <taxon>Strigeidida</taxon>
        <taxon>Schistosomatoidea</taxon>
        <taxon>Schistosomatidae</taxon>
        <taxon>Schistosoma</taxon>
    </lineage>
</organism>
<dbReference type="PANTHER" id="PTHR22603:SF66">
    <property type="entry name" value="ETHANOLAMINE KINASE"/>
    <property type="match status" value="1"/>
</dbReference>
<sequence length="383" mass="44800">MNEQTMPYFNLTINGINDYVNIQKLILLLFPKYEIKNIVVKVLNKGYSNQLIRIDNVPQSSLLIRIYGDLTTSLINRTNEMKYIQIVGKLKGYQHIYGIFNNGFVYSYIDGNDITLEKLSDIKYGRLIAERMAQLHCLPIDEFIQKTQNDTLIEKSKPESQLFPTIFKWIDRLDEEFIDSSRNIKKYESIFPSKSYVLNEVIQLKDQYLFNPMSKVVLCHNDLNAANIILSPDGNSVHLIDMEYCDLNYAAYDIGNHFCEFTGPYATEFQHYPSIEYQKEWINAYLTAYYKYSQSKLDLQLNIYTEDYINQWLKEVNCFALVSHLLWAVWAVICASEKLYSMDFLAYADSRMKQYSNMKKWLPSTFQLPIMIPCEGLPYDAVG</sequence>
<dbReference type="EC" id="2.7.1.82" evidence="5"/>
<dbReference type="Pfam" id="PF01633">
    <property type="entry name" value="Choline_kinase"/>
    <property type="match status" value="1"/>
</dbReference>
<comment type="similarity">
    <text evidence="4">Belongs to the choline/ethanolamine kinase family.</text>
</comment>
<accession>A0AA85GIM3</accession>
<evidence type="ECO:0000256" key="5">
    <source>
        <dbReference type="ARBA" id="ARBA00038874"/>
    </source>
</evidence>
<dbReference type="Gene3D" id="3.90.1200.10">
    <property type="match status" value="1"/>
</dbReference>
<keyword evidence="2" id="KW-1208">Phospholipid metabolism</keyword>
<dbReference type="GO" id="GO:0006646">
    <property type="term" value="P:phosphatidylethanolamine biosynthetic process"/>
    <property type="evidence" value="ECO:0007669"/>
    <property type="project" value="TreeGrafter"/>
</dbReference>